<dbReference type="KEGG" id="psco:LY89DRAFT_787162"/>
<evidence type="ECO:0000256" key="8">
    <source>
        <dbReference type="ARBA" id="ARBA00022729"/>
    </source>
</evidence>
<feature type="region of interest" description="Disordered" evidence="14">
    <location>
        <begin position="389"/>
        <end position="409"/>
    </location>
</feature>
<evidence type="ECO:0000256" key="15">
    <source>
        <dbReference type="SAM" id="Phobius"/>
    </source>
</evidence>
<keyword evidence="11" id="KW-1015">Disulfide bond</keyword>
<evidence type="ECO:0000313" key="18">
    <source>
        <dbReference type="EMBL" id="KUJ10782.1"/>
    </source>
</evidence>
<evidence type="ECO:0000256" key="9">
    <source>
        <dbReference type="ARBA" id="ARBA00022989"/>
    </source>
</evidence>
<dbReference type="PANTHER" id="PTHR33048:SF47">
    <property type="entry name" value="INTEGRAL MEMBRANE PROTEIN-RELATED"/>
    <property type="match status" value="1"/>
</dbReference>
<evidence type="ECO:0000256" key="7">
    <source>
        <dbReference type="ARBA" id="ARBA00022692"/>
    </source>
</evidence>
<feature type="chain" id="PRO_5008267478" description="CFEM domain-containing protein" evidence="16">
    <location>
        <begin position="23"/>
        <end position="409"/>
    </location>
</feature>
<keyword evidence="19" id="KW-1185">Reference proteome</keyword>
<proteinExistence type="inferred from homology"/>
<dbReference type="AlphaFoldDB" id="A0A194WT33"/>
<evidence type="ECO:0000256" key="5">
    <source>
        <dbReference type="ARBA" id="ARBA00022525"/>
    </source>
</evidence>
<feature type="transmembrane region" description="Helical" evidence="15">
    <location>
        <begin position="176"/>
        <end position="202"/>
    </location>
</feature>
<keyword evidence="9 15" id="KW-1133">Transmembrane helix</keyword>
<comment type="subcellular location">
    <subcellularLocation>
        <location evidence="2">Membrane</location>
        <topology evidence="2">Lipid-anchor</topology>
        <topology evidence="2">GPI-anchor</topology>
    </subcellularLocation>
    <subcellularLocation>
        <location evidence="1">Membrane</location>
        <topology evidence="1">Multi-pass membrane protein</topology>
    </subcellularLocation>
    <subcellularLocation>
        <location evidence="3">Secreted</location>
    </subcellularLocation>
</comment>
<evidence type="ECO:0000256" key="1">
    <source>
        <dbReference type="ARBA" id="ARBA00004141"/>
    </source>
</evidence>
<evidence type="ECO:0000256" key="3">
    <source>
        <dbReference type="ARBA" id="ARBA00004613"/>
    </source>
</evidence>
<keyword evidence="12" id="KW-0449">Lipoprotein</keyword>
<sequence length="409" mass="45518">MLLYMYLKYLLALIPFIVAILAHDDSNLIAKTPPCALTCSINLLSSICDLSQISSCLCVNETLQAELSICVQKSCIWSDQLVAATVENELCAGYPEQDKSAHVRAISIAFFCTTIPFLGLRLFARWKVAGELFTDDWAVMVACFWVVVGAGLEITASEKGFGKHYWNVPVENAELLLKLFYALQIVYIIIQVSAKASLLLLYHRIFPDERFKRIVQACMAFVGLHGVIFIIVILFQCLPLASIWNHAIEGHCANLQAIAYAGAAFSILEDLVILVLPLPQLNTLSLPLNKKLGLMLMFSVGSFACVTSMVRLKFIAQVSTTYDISWTNVNILIWSVMEVDVTLICACLPALRPLILQYIPGLYKSAISTTKSTWNGSYRMRKWRSMNELRPNPQLPKSSSAIGVQAEYV</sequence>
<dbReference type="EMBL" id="KQ947428">
    <property type="protein sequence ID" value="KUJ10782.1"/>
    <property type="molecule type" value="Genomic_DNA"/>
</dbReference>
<evidence type="ECO:0000256" key="4">
    <source>
        <dbReference type="ARBA" id="ARBA00010031"/>
    </source>
</evidence>
<comment type="similarity">
    <text evidence="13">Belongs to the SAT4 family.</text>
</comment>
<protein>
    <recommendedName>
        <fullName evidence="17">CFEM domain-containing protein</fullName>
    </recommendedName>
</protein>
<gene>
    <name evidence="18" type="ORF">LY89DRAFT_787162</name>
</gene>
<evidence type="ECO:0000256" key="12">
    <source>
        <dbReference type="ARBA" id="ARBA00023288"/>
    </source>
</evidence>
<evidence type="ECO:0000256" key="10">
    <source>
        <dbReference type="ARBA" id="ARBA00023136"/>
    </source>
</evidence>
<feature type="transmembrane region" description="Helical" evidence="15">
    <location>
        <begin position="136"/>
        <end position="156"/>
    </location>
</feature>
<dbReference type="InterPro" id="IPR052337">
    <property type="entry name" value="SAT4-like"/>
</dbReference>
<keyword evidence="6" id="KW-0336">GPI-anchor</keyword>
<dbReference type="GeneID" id="28832771"/>
<organism evidence="18 19">
    <name type="scientific">Mollisia scopiformis</name>
    <name type="common">Conifer needle endophyte fungus</name>
    <name type="synonym">Phialocephala scopiformis</name>
    <dbReference type="NCBI Taxonomy" id="149040"/>
    <lineage>
        <taxon>Eukaryota</taxon>
        <taxon>Fungi</taxon>
        <taxon>Dikarya</taxon>
        <taxon>Ascomycota</taxon>
        <taxon>Pezizomycotina</taxon>
        <taxon>Leotiomycetes</taxon>
        <taxon>Helotiales</taxon>
        <taxon>Mollisiaceae</taxon>
        <taxon>Mollisia</taxon>
    </lineage>
</organism>
<dbReference type="InterPro" id="IPR049326">
    <property type="entry name" value="Rhodopsin_dom_fungi"/>
</dbReference>
<evidence type="ECO:0000256" key="16">
    <source>
        <dbReference type="SAM" id="SignalP"/>
    </source>
</evidence>
<evidence type="ECO:0000256" key="14">
    <source>
        <dbReference type="SAM" id="MobiDB-lite"/>
    </source>
</evidence>
<dbReference type="Pfam" id="PF20684">
    <property type="entry name" value="Fung_rhodopsin"/>
    <property type="match status" value="1"/>
</dbReference>
<keyword evidence="6" id="KW-0325">Glycoprotein</keyword>
<dbReference type="OrthoDB" id="5342292at2759"/>
<keyword evidence="8 16" id="KW-0732">Signal</keyword>
<keyword evidence="10 15" id="KW-0472">Membrane</keyword>
<feature type="transmembrane region" description="Helical" evidence="15">
    <location>
        <begin position="214"/>
        <end position="235"/>
    </location>
</feature>
<accession>A0A194WT33</accession>
<evidence type="ECO:0000256" key="13">
    <source>
        <dbReference type="ARBA" id="ARBA00038359"/>
    </source>
</evidence>
<comment type="similarity">
    <text evidence="4">Belongs to the RBT5 family.</text>
</comment>
<dbReference type="InterPro" id="IPR008427">
    <property type="entry name" value="Extracellular_membr_CFEM_dom"/>
</dbReference>
<keyword evidence="7 15" id="KW-0812">Transmembrane</keyword>
<evidence type="ECO:0000256" key="11">
    <source>
        <dbReference type="ARBA" id="ARBA00023157"/>
    </source>
</evidence>
<name>A0A194WT33_MOLSC</name>
<dbReference type="InParanoid" id="A0A194WT33"/>
<feature type="transmembrane region" description="Helical" evidence="15">
    <location>
        <begin position="291"/>
        <end position="311"/>
    </location>
</feature>
<dbReference type="PANTHER" id="PTHR33048">
    <property type="entry name" value="PTH11-LIKE INTEGRAL MEMBRANE PROTEIN (AFU_ORTHOLOGUE AFUA_5G11245)"/>
    <property type="match status" value="1"/>
</dbReference>
<dbReference type="SMART" id="SM00747">
    <property type="entry name" value="CFEM"/>
    <property type="match status" value="1"/>
</dbReference>
<feature type="signal peptide" evidence="16">
    <location>
        <begin position="1"/>
        <end position="22"/>
    </location>
</feature>
<feature type="transmembrane region" description="Helical" evidence="15">
    <location>
        <begin position="255"/>
        <end position="279"/>
    </location>
</feature>
<dbReference type="Proteomes" id="UP000070700">
    <property type="component" value="Unassembled WGS sequence"/>
</dbReference>
<dbReference type="Pfam" id="PF05730">
    <property type="entry name" value="CFEM"/>
    <property type="match status" value="1"/>
</dbReference>
<evidence type="ECO:0000259" key="17">
    <source>
        <dbReference type="SMART" id="SM00747"/>
    </source>
</evidence>
<feature type="transmembrane region" description="Helical" evidence="15">
    <location>
        <begin position="105"/>
        <end position="124"/>
    </location>
</feature>
<dbReference type="GO" id="GO:0098552">
    <property type="term" value="C:side of membrane"/>
    <property type="evidence" value="ECO:0007669"/>
    <property type="project" value="UniProtKB-KW"/>
</dbReference>
<dbReference type="RefSeq" id="XP_018065137.1">
    <property type="nucleotide sequence ID" value="XM_018223045.1"/>
</dbReference>
<evidence type="ECO:0000256" key="2">
    <source>
        <dbReference type="ARBA" id="ARBA00004589"/>
    </source>
</evidence>
<reference evidence="18 19" key="1">
    <citation type="submission" date="2015-10" db="EMBL/GenBank/DDBJ databases">
        <title>Full genome of DAOMC 229536 Phialocephala scopiformis, a fungal endophyte of spruce producing the potent anti-insectan compound rugulosin.</title>
        <authorList>
            <consortium name="DOE Joint Genome Institute"/>
            <person name="Walker A.K."/>
            <person name="Frasz S.L."/>
            <person name="Seifert K.A."/>
            <person name="Miller J.D."/>
            <person name="Mondo S.J."/>
            <person name="Labutti K."/>
            <person name="Lipzen A."/>
            <person name="Dockter R."/>
            <person name="Kennedy M."/>
            <person name="Grigoriev I.V."/>
            <person name="Spatafora J.W."/>
        </authorList>
    </citation>
    <scope>NUCLEOTIDE SEQUENCE [LARGE SCALE GENOMIC DNA]</scope>
    <source>
        <strain evidence="18 19">CBS 120377</strain>
    </source>
</reference>
<keyword evidence="5" id="KW-0964">Secreted</keyword>
<dbReference type="GO" id="GO:0005576">
    <property type="term" value="C:extracellular region"/>
    <property type="evidence" value="ECO:0007669"/>
    <property type="project" value="UniProtKB-SubCell"/>
</dbReference>
<evidence type="ECO:0000256" key="6">
    <source>
        <dbReference type="ARBA" id="ARBA00022622"/>
    </source>
</evidence>
<evidence type="ECO:0000313" key="19">
    <source>
        <dbReference type="Proteomes" id="UP000070700"/>
    </source>
</evidence>
<feature type="domain" description="CFEM" evidence="17">
    <location>
        <begin position="28"/>
        <end position="92"/>
    </location>
</feature>